<reference evidence="1" key="1">
    <citation type="journal article" date="2021" name="New Phytol.">
        <title>Evolutionary innovations through gain and loss of genes in the ectomycorrhizal Boletales.</title>
        <authorList>
            <person name="Wu G."/>
            <person name="Miyauchi S."/>
            <person name="Morin E."/>
            <person name="Kuo A."/>
            <person name="Drula E."/>
            <person name="Varga T."/>
            <person name="Kohler A."/>
            <person name="Feng B."/>
            <person name="Cao Y."/>
            <person name="Lipzen A."/>
            <person name="Daum C."/>
            <person name="Hundley H."/>
            <person name="Pangilinan J."/>
            <person name="Johnson J."/>
            <person name="Barry K."/>
            <person name="LaButti K."/>
            <person name="Ng V."/>
            <person name="Ahrendt S."/>
            <person name="Min B."/>
            <person name="Choi I.G."/>
            <person name="Park H."/>
            <person name="Plett J.M."/>
            <person name="Magnuson J."/>
            <person name="Spatafora J.W."/>
            <person name="Nagy L.G."/>
            <person name="Henrissat B."/>
            <person name="Grigoriev I.V."/>
            <person name="Yang Z.L."/>
            <person name="Xu J."/>
            <person name="Martin F.M."/>
        </authorList>
    </citation>
    <scope>NUCLEOTIDE SEQUENCE</scope>
    <source>
        <strain evidence="1">KUC20120723A-06</strain>
    </source>
</reference>
<keyword evidence="1" id="KW-0687">Ribonucleoprotein</keyword>
<organism evidence="1 2">
    <name type="scientific">Leucogyrophana mollusca</name>
    <dbReference type="NCBI Taxonomy" id="85980"/>
    <lineage>
        <taxon>Eukaryota</taxon>
        <taxon>Fungi</taxon>
        <taxon>Dikarya</taxon>
        <taxon>Basidiomycota</taxon>
        <taxon>Agaricomycotina</taxon>
        <taxon>Agaricomycetes</taxon>
        <taxon>Agaricomycetidae</taxon>
        <taxon>Boletales</taxon>
        <taxon>Boletales incertae sedis</taxon>
        <taxon>Leucogyrophana</taxon>
    </lineage>
</organism>
<dbReference type="EMBL" id="MU266470">
    <property type="protein sequence ID" value="KAH7922863.1"/>
    <property type="molecule type" value="Genomic_DNA"/>
</dbReference>
<gene>
    <name evidence="1" type="ORF">BV22DRAFT_1037048</name>
</gene>
<evidence type="ECO:0000313" key="2">
    <source>
        <dbReference type="Proteomes" id="UP000790709"/>
    </source>
</evidence>
<sequence>MSTLSSICRQCYRSFASPAAPLAARQFSTSPVALARQVNKIPVLSKKALAAKAKKRALKARKNIYEHEKMTLTDAIAVLRAVEVAKPNSTYEIVVKTAMTRGSAVPKGRISLPREAKPKTEDRILVFAEGRQAEEAKRAGAHIVGGIDLADGIINGRHQATTILCTPALIRAITPKLGRILGPRGLMPSERRGTVTDDIAGYIRRLSGTTEWRGDKSGTIRMAIGKIHFPVDDVVRNVRQFVSSVKRVTGNQKDTESDQKSKSVKPVNAITRIVLSSSQAPSIQISDL</sequence>
<dbReference type="Proteomes" id="UP000790709">
    <property type="component" value="Unassembled WGS sequence"/>
</dbReference>
<keyword evidence="2" id="KW-1185">Reference proteome</keyword>
<comment type="caution">
    <text evidence="1">The sequence shown here is derived from an EMBL/GenBank/DDBJ whole genome shotgun (WGS) entry which is preliminary data.</text>
</comment>
<accession>A0ACB8BCA8</accession>
<proteinExistence type="predicted"/>
<protein>
    <submittedName>
        <fullName evidence="1">Ribosomal protein L1</fullName>
    </submittedName>
</protein>
<name>A0ACB8BCA8_9AGAM</name>
<evidence type="ECO:0000313" key="1">
    <source>
        <dbReference type="EMBL" id="KAH7922863.1"/>
    </source>
</evidence>
<keyword evidence="1" id="KW-0689">Ribosomal protein</keyword>